<dbReference type="GO" id="GO:0003924">
    <property type="term" value="F:GTPase activity"/>
    <property type="evidence" value="ECO:0007669"/>
    <property type="project" value="InterPro"/>
</dbReference>
<dbReference type="GO" id="GO:0046872">
    <property type="term" value="F:metal ion binding"/>
    <property type="evidence" value="ECO:0007669"/>
    <property type="project" value="UniProtKB-KW"/>
</dbReference>
<keyword evidence="3" id="KW-0479">Metal-binding</keyword>
<keyword evidence="4" id="KW-0547">Nucleotide-binding</keyword>
<evidence type="ECO:0000256" key="2">
    <source>
        <dbReference type="ARBA" id="ARBA00022481"/>
    </source>
</evidence>
<comment type="catalytic activity">
    <reaction evidence="12">
        <text>GTP + H2O = GDP + phosphate + H(+)</text>
        <dbReference type="Rhea" id="RHEA:19669"/>
        <dbReference type="ChEBI" id="CHEBI:15377"/>
        <dbReference type="ChEBI" id="CHEBI:15378"/>
        <dbReference type="ChEBI" id="CHEBI:37565"/>
        <dbReference type="ChEBI" id="CHEBI:43474"/>
        <dbReference type="ChEBI" id="CHEBI:58189"/>
    </reaction>
    <physiologicalReaction direction="left-to-right" evidence="12">
        <dbReference type="Rhea" id="RHEA:19670"/>
    </physiologicalReaction>
</comment>
<dbReference type="EMBL" id="KN817518">
    <property type="protein sequence ID" value="KJA30036.1"/>
    <property type="molecule type" value="Genomic_DNA"/>
</dbReference>
<keyword evidence="6" id="KW-0460">Magnesium</keyword>
<dbReference type="AlphaFoldDB" id="A0A0D2PPD1"/>
<dbReference type="Gene3D" id="3.40.50.300">
    <property type="entry name" value="P-loop containing nucleotide triphosphate hydrolases"/>
    <property type="match status" value="1"/>
</dbReference>
<evidence type="ECO:0000256" key="6">
    <source>
        <dbReference type="ARBA" id="ARBA00022842"/>
    </source>
</evidence>
<dbReference type="InterPro" id="IPR020849">
    <property type="entry name" value="Small_GTPase_Ras-type"/>
</dbReference>
<dbReference type="SUPFAM" id="SSF52540">
    <property type="entry name" value="P-loop containing nucleoside triphosphate hydrolases"/>
    <property type="match status" value="1"/>
</dbReference>
<dbReference type="Proteomes" id="UP000054270">
    <property type="component" value="Unassembled WGS sequence"/>
</dbReference>
<evidence type="ECO:0000256" key="4">
    <source>
        <dbReference type="ARBA" id="ARBA00022741"/>
    </source>
</evidence>
<dbReference type="PANTHER" id="PTHR24070">
    <property type="entry name" value="RAS, DI-RAS, AND RHEB FAMILY MEMBERS OF SMALL GTPASE SUPERFAMILY"/>
    <property type="match status" value="1"/>
</dbReference>
<evidence type="ECO:0000256" key="12">
    <source>
        <dbReference type="ARBA" id="ARBA00049117"/>
    </source>
</evidence>
<keyword evidence="8" id="KW-0472">Membrane</keyword>
<comment type="similarity">
    <text evidence="11">Belongs to the small GTPase superfamily. Rheb family.</text>
</comment>
<evidence type="ECO:0000256" key="9">
    <source>
        <dbReference type="ARBA" id="ARBA00023288"/>
    </source>
</evidence>
<dbReference type="Pfam" id="PF00071">
    <property type="entry name" value="Ras"/>
    <property type="match status" value="1"/>
</dbReference>
<dbReference type="STRING" id="945553.A0A0D2PPD1"/>
<evidence type="ECO:0000256" key="1">
    <source>
        <dbReference type="ARBA" id="ARBA00004342"/>
    </source>
</evidence>
<dbReference type="PROSITE" id="PS51419">
    <property type="entry name" value="RAB"/>
    <property type="match status" value="1"/>
</dbReference>
<dbReference type="FunFam" id="3.40.50.300:FF:000273">
    <property type="entry name" value="GTP-binding protein Rheb homolog"/>
    <property type="match status" value="1"/>
</dbReference>
<keyword evidence="14" id="KW-1185">Reference proteome</keyword>
<dbReference type="InterPro" id="IPR027417">
    <property type="entry name" value="P-loop_NTPase"/>
</dbReference>
<evidence type="ECO:0000256" key="8">
    <source>
        <dbReference type="ARBA" id="ARBA00023136"/>
    </source>
</evidence>
<dbReference type="PRINTS" id="PR00449">
    <property type="entry name" value="RASTRNSFRMNG"/>
</dbReference>
<keyword evidence="2" id="KW-0488">Methylation</keyword>
<dbReference type="GO" id="GO:0005525">
    <property type="term" value="F:GTP binding"/>
    <property type="evidence" value="ECO:0007669"/>
    <property type="project" value="UniProtKB-KW"/>
</dbReference>
<keyword evidence="9" id="KW-0449">Lipoprotein</keyword>
<keyword evidence="5" id="KW-0378">Hydrolase</keyword>
<dbReference type="OrthoDB" id="5976022at2759"/>
<sequence length="203" mass="22754">MAGGNILRRRKIVVMGSRSVGKSSLVKQFIEHHFADQYHPTIETEFQKVVNYRGVDFECEIVDTAGQDEYSLMSSKYVIGVHGYILVYSVTSRNSFNMVQNVYNKILDFGGTEAVPCVIVGSKTDLESSSPNRQIEQSEGEKLAQQNHAAWVETSAKDNVNIAQVFELCIAEIEKGSDRNLKPPASEYRTYAFIIHVFYGGDN</sequence>
<dbReference type="SMART" id="SM00175">
    <property type="entry name" value="RAB"/>
    <property type="match status" value="1"/>
</dbReference>
<evidence type="ECO:0000313" key="13">
    <source>
        <dbReference type="EMBL" id="KJA30036.1"/>
    </source>
</evidence>
<evidence type="ECO:0000256" key="10">
    <source>
        <dbReference type="ARBA" id="ARBA00023289"/>
    </source>
</evidence>
<accession>A0A0D2PPD1</accession>
<organism evidence="13 14">
    <name type="scientific">Hypholoma sublateritium (strain FD-334 SS-4)</name>
    <dbReference type="NCBI Taxonomy" id="945553"/>
    <lineage>
        <taxon>Eukaryota</taxon>
        <taxon>Fungi</taxon>
        <taxon>Dikarya</taxon>
        <taxon>Basidiomycota</taxon>
        <taxon>Agaricomycotina</taxon>
        <taxon>Agaricomycetes</taxon>
        <taxon>Agaricomycetidae</taxon>
        <taxon>Agaricales</taxon>
        <taxon>Agaricineae</taxon>
        <taxon>Strophariaceae</taxon>
        <taxon>Hypholoma</taxon>
    </lineage>
</organism>
<dbReference type="PROSITE" id="PS51421">
    <property type="entry name" value="RAS"/>
    <property type="match status" value="1"/>
</dbReference>
<evidence type="ECO:0000256" key="7">
    <source>
        <dbReference type="ARBA" id="ARBA00023134"/>
    </source>
</evidence>
<dbReference type="SMART" id="SM00173">
    <property type="entry name" value="RAS"/>
    <property type="match status" value="1"/>
</dbReference>
<evidence type="ECO:0000256" key="5">
    <source>
        <dbReference type="ARBA" id="ARBA00022801"/>
    </source>
</evidence>
<dbReference type="GO" id="GO:0007165">
    <property type="term" value="P:signal transduction"/>
    <property type="evidence" value="ECO:0007669"/>
    <property type="project" value="InterPro"/>
</dbReference>
<proteinExistence type="inferred from homology"/>
<evidence type="ECO:0000313" key="14">
    <source>
        <dbReference type="Proteomes" id="UP000054270"/>
    </source>
</evidence>
<reference evidence="14" key="1">
    <citation type="submission" date="2014-04" db="EMBL/GenBank/DDBJ databases">
        <title>Evolutionary Origins and Diversification of the Mycorrhizal Mutualists.</title>
        <authorList>
            <consortium name="DOE Joint Genome Institute"/>
            <consortium name="Mycorrhizal Genomics Consortium"/>
            <person name="Kohler A."/>
            <person name="Kuo A."/>
            <person name="Nagy L.G."/>
            <person name="Floudas D."/>
            <person name="Copeland A."/>
            <person name="Barry K.W."/>
            <person name="Cichocki N."/>
            <person name="Veneault-Fourrey C."/>
            <person name="LaButti K."/>
            <person name="Lindquist E.A."/>
            <person name="Lipzen A."/>
            <person name="Lundell T."/>
            <person name="Morin E."/>
            <person name="Murat C."/>
            <person name="Riley R."/>
            <person name="Ohm R."/>
            <person name="Sun H."/>
            <person name="Tunlid A."/>
            <person name="Henrissat B."/>
            <person name="Grigoriev I.V."/>
            <person name="Hibbett D.S."/>
            <person name="Martin F."/>
        </authorList>
    </citation>
    <scope>NUCLEOTIDE SEQUENCE [LARGE SCALE GENOMIC DNA]</scope>
    <source>
        <strain evidence="14">FD-334 SS-4</strain>
    </source>
</reference>
<keyword evidence="7" id="KW-0342">GTP-binding</keyword>
<comment type="subcellular location">
    <subcellularLocation>
        <location evidence="1">Cell membrane</location>
        <topology evidence="1">Lipid-anchor</topology>
        <orientation evidence="1">Cytoplasmic side</orientation>
    </subcellularLocation>
</comment>
<dbReference type="SMART" id="SM00174">
    <property type="entry name" value="RHO"/>
    <property type="match status" value="1"/>
</dbReference>
<evidence type="ECO:0000256" key="3">
    <source>
        <dbReference type="ARBA" id="ARBA00022723"/>
    </source>
</evidence>
<dbReference type="PROSITE" id="PS51420">
    <property type="entry name" value="RHO"/>
    <property type="match status" value="1"/>
</dbReference>
<dbReference type="InterPro" id="IPR001806">
    <property type="entry name" value="Small_GTPase"/>
</dbReference>
<dbReference type="NCBIfam" id="TIGR00231">
    <property type="entry name" value="small_GTP"/>
    <property type="match status" value="1"/>
</dbReference>
<name>A0A0D2PPD1_HYPSF</name>
<gene>
    <name evidence="13" type="ORF">HYPSUDRAFT_73511</name>
</gene>
<evidence type="ECO:0000256" key="11">
    <source>
        <dbReference type="ARBA" id="ARBA00037969"/>
    </source>
</evidence>
<protein>
    <submittedName>
        <fullName evidence="13">Uncharacterized protein</fullName>
    </submittedName>
</protein>
<dbReference type="InterPro" id="IPR005225">
    <property type="entry name" value="Small_GTP-bd"/>
</dbReference>
<keyword evidence="10" id="KW-0636">Prenylation</keyword>
<dbReference type="GO" id="GO:0005886">
    <property type="term" value="C:plasma membrane"/>
    <property type="evidence" value="ECO:0007669"/>
    <property type="project" value="UniProtKB-SubCell"/>
</dbReference>